<comment type="similarity">
    <text evidence="2">Belongs to the CDP-alcohol phosphatidyltransferase class-I family.</text>
</comment>
<feature type="transmembrane region" description="Helical" evidence="3">
    <location>
        <begin position="114"/>
        <end position="133"/>
    </location>
</feature>
<gene>
    <name evidence="4" type="ORF">SAMN04487775_102371</name>
</gene>
<keyword evidence="3" id="KW-0812">Transmembrane</keyword>
<dbReference type="Pfam" id="PF01066">
    <property type="entry name" value="CDP-OH_P_transf"/>
    <property type="match status" value="1"/>
</dbReference>
<feature type="transmembrane region" description="Helical" evidence="3">
    <location>
        <begin position="12"/>
        <end position="32"/>
    </location>
</feature>
<dbReference type="OrthoDB" id="9796672at2"/>
<dbReference type="EMBL" id="FORI01000002">
    <property type="protein sequence ID" value="SFI55838.1"/>
    <property type="molecule type" value="Genomic_DNA"/>
</dbReference>
<proteinExistence type="inferred from homology"/>
<organism evidence="4 5">
    <name type="scientific">Treponema bryantii</name>
    <dbReference type="NCBI Taxonomy" id="163"/>
    <lineage>
        <taxon>Bacteria</taxon>
        <taxon>Pseudomonadati</taxon>
        <taxon>Spirochaetota</taxon>
        <taxon>Spirochaetia</taxon>
        <taxon>Spirochaetales</taxon>
        <taxon>Treponemataceae</taxon>
        <taxon>Treponema</taxon>
    </lineage>
</organism>
<keyword evidence="3" id="KW-1133">Transmembrane helix</keyword>
<keyword evidence="3" id="KW-0472">Membrane</keyword>
<name>A0A1I3J775_9SPIR</name>
<dbReference type="Gene3D" id="1.20.120.1760">
    <property type="match status" value="1"/>
</dbReference>
<dbReference type="AlphaFoldDB" id="A0A1I3J775"/>
<feature type="transmembrane region" description="Helical" evidence="3">
    <location>
        <begin position="139"/>
        <end position="157"/>
    </location>
</feature>
<dbReference type="RefSeq" id="WP_074930765.1">
    <property type="nucleotide sequence ID" value="NZ_FORI01000002.1"/>
</dbReference>
<dbReference type="GO" id="GO:0016780">
    <property type="term" value="F:phosphotransferase activity, for other substituted phosphate groups"/>
    <property type="evidence" value="ECO:0007669"/>
    <property type="project" value="InterPro"/>
</dbReference>
<dbReference type="GO" id="GO:0008654">
    <property type="term" value="P:phospholipid biosynthetic process"/>
    <property type="evidence" value="ECO:0007669"/>
    <property type="project" value="InterPro"/>
</dbReference>
<dbReference type="GO" id="GO:0016020">
    <property type="term" value="C:membrane"/>
    <property type="evidence" value="ECO:0007669"/>
    <property type="project" value="InterPro"/>
</dbReference>
<evidence type="ECO:0000256" key="2">
    <source>
        <dbReference type="RuleBase" id="RU003750"/>
    </source>
</evidence>
<feature type="transmembrane region" description="Helical" evidence="3">
    <location>
        <begin position="81"/>
        <end position="102"/>
    </location>
</feature>
<evidence type="ECO:0000256" key="3">
    <source>
        <dbReference type="SAM" id="Phobius"/>
    </source>
</evidence>
<reference evidence="5" key="1">
    <citation type="submission" date="2016-10" db="EMBL/GenBank/DDBJ databases">
        <authorList>
            <person name="Varghese N."/>
            <person name="Submissions S."/>
        </authorList>
    </citation>
    <scope>NUCLEOTIDE SEQUENCE [LARGE SCALE GENOMIC DNA]</scope>
    <source>
        <strain evidence="5">XBD1002</strain>
    </source>
</reference>
<sequence>MANIITGSRILFSISLLFFPTFSSAFYVLYLAAGITDMIDGTVARKTGKASEFGARLDSIADIIFVFVCLIKLIPVICIPIWLYVWIGIIALIKIINIVSGLIMQKRFVLLHTITNKVTGLLLFVLPLTVPFMDLKYTAIPVCVVATFAAIQEGHFIKTNRF</sequence>
<dbReference type="PROSITE" id="PS00379">
    <property type="entry name" value="CDP_ALCOHOL_P_TRANSF"/>
    <property type="match status" value="1"/>
</dbReference>
<evidence type="ECO:0000313" key="4">
    <source>
        <dbReference type="EMBL" id="SFI55838.1"/>
    </source>
</evidence>
<dbReference type="Proteomes" id="UP000182737">
    <property type="component" value="Unassembled WGS sequence"/>
</dbReference>
<evidence type="ECO:0000313" key="5">
    <source>
        <dbReference type="Proteomes" id="UP000182737"/>
    </source>
</evidence>
<protein>
    <submittedName>
        <fullName evidence="4">CDP-diacylglycerol--glycerol-3-phosphate 3-phosphatidyltransferase</fullName>
    </submittedName>
</protein>
<keyword evidence="1 2" id="KW-0808">Transferase</keyword>
<evidence type="ECO:0000256" key="1">
    <source>
        <dbReference type="ARBA" id="ARBA00022679"/>
    </source>
</evidence>
<dbReference type="InterPro" id="IPR000462">
    <property type="entry name" value="CDP-OH_P_trans"/>
</dbReference>
<accession>A0A1I3J775</accession>
<feature type="transmembrane region" description="Helical" evidence="3">
    <location>
        <begin position="53"/>
        <end position="75"/>
    </location>
</feature>
<keyword evidence="5" id="KW-1185">Reference proteome</keyword>
<dbReference type="InterPro" id="IPR048254">
    <property type="entry name" value="CDP_ALCOHOL_P_TRANSF_CS"/>
</dbReference>
<dbReference type="InterPro" id="IPR043130">
    <property type="entry name" value="CDP-OH_PTrfase_TM_dom"/>
</dbReference>